<evidence type="ECO:0000313" key="2">
    <source>
        <dbReference type="EMBL" id="SVD14805.1"/>
    </source>
</evidence>
<organism evidence="2">
    <name type="scientific">marine metagenome</name>
    <dbReference type="NCBI Taxonomy" id="408172"/>
    <lineage>
        <taxon>unclassified sequences</taxon>
        <taxon>metagenomes</taxon>
        <taxon>ecological metagenomes</taxon>
    </lineage>
</organism>
<evidence type="ECO:0008006" key="3">
    <source>
        <dbReference type="Google" id="ProtNLM"/>
    </source>
</evidence>
<feature type="non-terminal residue" evidence="2">
    <location>
        <position position="235"/>
    </location>
</feature>
<keyword evidence="1" id="KW-0812">Transmembrane</keyword>
<feature type="transmembrane region" description="Helical" evidence="1">
    <location>
        <begin position="145"/>
        <end position="162"/>
    </location>
</feature>
<keyword evidence="1" id="KW-1133">Transmembrane helix</keyword>
<feature type="transmembrane region" description="Helical" evidence="1">
    <location>
        <begin position="91"/>
        <end position="109"/>
    </location>
</feature>
<dbReference type="AlphaFoldDB" id="A0A382SZA3"/>
<proteinExistence type="predicted"/>
<protein>
    <recommendedName>
        <fullName evidence="3">Glycosyltransferase RgtA/B/C/D-like domain-containing protein</fullName>
    </recommendedName>
</protein>
<gene>
    <name evidence="2" type="ORF">METZ01_LOCUS367659</name>
</gene>
<keyword evidence="1" id="KW-0472">Membrane</keyword>
<sequence>MKNSKLSQKTGLISLCFLALSSHFPITDTPTGSDNFFYISAVKSILTHGEIFWAGNLLSFYGLFPGTTPLGGLILATAVTELTGLSVHHYHLIHSVSLSILSISGFFLLSGEFTSNYKSRWFSSLAFSIAPRFLTLAMWRFSLRFLFISLLPFFIWALLRAVNKKYGRNPKKLLILLGIFTLILPSTHRMALLLPGIFLAYLISLLCWFWQETAVNRERAGRQVMVLILFVAFYL</sequence>
<evidence type="ECO:0000256" key="1">
    <source>
        <dbReference type="SAM" id="Phobius"/>
    </source>
</evidence>
<dbReference type="EMBL" id="UINC01132463">
    <property type="protein sequence ID" value="SVD14805.1"/>
    <property type="molecule type" value="Genomic_DNA"/>
</dbReference>
<name>A0A382SZA3_9ZZZZ</name>
<feature type="transmembrane region" description="Helical" evidence="1">
    <location>
        <begin position="60"/>
        <end position="79"/>
    </location>
</feature>
<accession>A0A382SZA3</accession>
<reference evidence="2" key="1">
    <citation type="submission" date="2018-05" db="EMBL/GenBank/DDBJ databases">
        <authorList>
            <person name="Lanie J.A."/>
            <person name="Ng W.-L."/>
            <person name="Kazmierczak K.M."/>
            <person name="Andrzejewski T.M."/>
            <person name="Davidsen T.M."/>
            <person name="Wayne K.J."/>
            <person name="Tettelin H."/>
            <person name="Glass J.I."/>
            <person name="Rusch D."/>
            <person name="Podicherti R."/>
            <person name="Tsui H.-C.T."/>
            <person name="Winkler M.E."/>
        </authorList>
    </citation>
    <scope>NUCLEOTIDE SEQUENCE</scope>
</reference>
<feature type="transmembrane region" description="Helical" evidence="1">
    <location>
        <begin position="197"/>
        <end position="215"/>
    </location>
</feature>